<dbReference type="Pfam" id="PF00501">
    <property type="entry name" value="AMP-binding"/>
    <property type="match status" value="1"/>
</dbReference>
<reference evidence="5" key="3">
    <citation type="submission" date="2020-10" db="EMBL/GenBank/DDBJ databases">
        <authorList>
            <person name="Sedaghatjoo S."/>
        </authorList>
    </citation>
    <scope>NUCLEOTIDE SEQUENCE</scope>
    <source>
        <strain evidence="5">AZH3</strain>
    </source>
</reference>
<keyword evidence="3" id="KW-0812">Transmembrane</keyword>
<proteinExistence type="predicted"/>
<dbReference type="GO" id="GO:0043041">
    <property type="term" value="P:amino acid activation for nonribosomal peptide biosynthetic process"/>
    <property type="evidence" value="ECO:0007669"/>
    <property type="project" value="TreeGrafter"/>
</dbReference>
<gene>
    <name evidence="6" type="ORF">A4X03_0g5775</name>
    <name evidence="5" type="ORF">JKIAZH3_G7527</name>
</gene>
<feature type="transmembrane region" description="Helical" evidence="3">
    <location>
        <begin position="756"/>
        <end position="786"/>
    </location>
</feature>
<dbReference type="InterPro" id="IPR036736">
    <property type="entry name" value="ACP-like_sf"/>
</dbReference>
<feature type="domain" description="AMP-dependent synthetase/ligase" evidence="4">
    <location>
        <begin position="34"/>
        <end position="415"/>
    </location>
</feature>
<feature type="transmembrane region" description="Helical" evidence="3">
    <location>
        <begin position="963"/>
        <end position="984"/>
    </location>
</feature>
<dbReference type="PANTHER" id="PTHR45527">
    <property type="entry name" value="NONRIBOSOMAL PEPTIDE SYNTHETASE"/>
    <property type="match status" value="1"/>
</dbReference>
<feature type="region of interest" description="Disordered" evidence="2">
    <location>
        <begin position="684"/>
        <end position="706"/>
    </location>
</feature>
<dbReference type="NCBIfam" id="TIGR01733">
    <property type="entry name" value="AA-adenyl-dom"/>
    <property type="match status" value="1"/>
</dbReference>
<dbReference type="NCBIfam" id="TIGR02353">
    <property type="entry name" value="NRPS_term_dom"/>
    <property type="match status" value="1"/>
</dbReference>
<dbReference type="EMBL" id="CAJHJG010006760">
    <property type="protein sequence ID" value="CAD6959307.1"/>
    <property type="molecule type" value="Genomic_DNA"/>
</dbReference>
<dbReference type="InterPro" id="IPR045851">
    <property type="entry name" value="AMP-bd_C_sf"/>
</dbReference>
<comment type="caution">
    <text evidence="6">The sequence shown here is derived from an EMBL/GenBank/DDBJ whole genome shotgun (WGS) entry which is preliminary data.</text>
</comment>
<feature type="region of interest" description="Disordered" evidence="2">
    <location>
        <begin position="1433"/>
        <end position="1468"/>
    </location>
</feature>
<accession>A0A177VAM9</accession>
<feature type="transmembrane region" description="Helical" evidence="3">
    <location>
        <begin position="1209"/>
        <end position="1232"/>
    </location>
</feature>
<evidence type="ECO:0000313" key="8">
    <source>
        <dbReference type="Proteomes" id="UP000836402"/>
    </source>
</evidence>
<feature type="transmembrane region" description="Helical" evidence="3">
    <location>
        <begin position="721"/>
        <end position="744"/>
    </location>
</feature>
<evidence type="ECO:0000313" key="5">
    <source>
        <dbReference type="EMBL" id="CAD6959307.1"/>
    </source>
</evidence>
<keyword evidence="1" id="KW-0511">Multifunctional enzyme</keyword>
<dbReference type="Proteomes" id="UP000836402">
    <property type="component" value="Unassembled WGS sequence"/>
</dbReference>
<dbReference type="SUPFAM" id="SSF51161">
    <property type="entry name" value="Trimeric LpxA-like enzymes"/>
    <property type="match status" value="3"/>
</dbReference>
<dbReference type="Gene3D" id="3.40.50.12780">
    <property type="entry name" value="N-terminal domain of ligase-like"/>
    <property type="match status" value="1"/>
</dbReference>
<evidence type="ECO:0000256" key="2">
    <source>
        <dbReference type="SAM" id="MobiDB-lite"/>
    </source>
</evidence>
<dbReference type="PANTHER" id="PTHR45527:SF1">
    <property type="entry name" value="FATTY ACID SYNTHASE"/>
    <property type="match status" value="1"/>
</dbReference>
<reference evidence="6" key="2">
    <citation type="journal article" date="2019" name="IMA Fungus">
        <title>Genome sequencing and comparison of five Tilletia species to identify candidate genes for the detection of regulated species infecting wheat.</title>
        <authorList>
            <person name="Nguyen H.D.T."/>
            <person name="Sultana T."/>
            <person name="Kesanakurti P."/>
            <person name="Hambleton S."/>
        </authorList>
    </citation>
    <scope>NUCLEOTIDE SEQUENCE</scope>
    <source>
        <strain evidence="6">DAOMC 238032</strain>
    </source>
</reference>
<evidence type="ECO:0000313" key="6">
    <source>
        <dbReference type="EMBL" id="KAE8254030.1"/>
    </source>
</evidence>
<keyword evidence="8" id="KW-1185">Reference proteome</keyword>
<reference evidence="6" key="1">
    <citation type="submission" date="2016-04" db="EMBL/GenBank/DDBJ databases">
        <authorList>
            <person name="Nguyen H.D."/>
            <person name="Kesanakurti P."/>
            <person name="Cullis J."/>
            <person name="Levesque C.A."/>
            <person name="Hambleton S."/>
        </authorList>
    </citation>
    <scope>NUCLEOTIDE SEQUENCE</scope>
    <source>
        <strain evidence="6">DAOMC 238032</strain>
    </source>
</reference>
<feature type="region of interest" description="Disordered" evidence="2">
    <location>
        <begin position="1495"/>
        <end position="1526"/>
    </location>
</feature>
<dbReference type="InterPro" id="IPR020845">
    <property type="entry name" value="AMP-binding_CS"/>
</dbReference>
<dbReference type="GO" id="GO:0031177">
    <property type="term" value="F:phosphopantetheine binding"/>
    <property type="evidence" value="ECO:0007669"/>
    <property type="project" value="TreeGrafter"/>
</dbReference>
<evidence type="ECO:0000256" key="3">
    <source>
        <dbReference type="SAM" id="Phobius"/>
    </source>
</evidence>
<keyword evidence="3" id="KW-1133">Transmembrane helix</keyword>
<evidence type="ECO:0000313" key="7">
    <source>
        <dbReference type="Proteomes" id="UP000077671"/>
    </source>
</evidence>
<protein>
    <recommendedName>
        <fullName evidence="4">AMP-dependent synthetase/ligase domain-containing protein</fullName>
    </recommendedName>
</protein>
<dbReference type="Gene3D" id="3.30.300.30">
    <property type="match status" value="1"/>
</dbReference>
<dbReference type="GO" id="GO:0044550">
    <property type="term" value="P:secondary metabolite biosynthetic process"/>
    <property type="evidence" value="ECO:0007669"/>
    <property type="project" value="TreeGrafter"/>
</dbReference>
<dbReference type="SUPFAM" id="SSF56801">
    <property type="entry name" value="Acetyl-CoA synthetase-like"/>
    <property type="match status" value="1"/>
</dbReference>
<feature type="transmembrane region" description="Helical" evidence="3">
    <location>
        <begin position="1004"/>
        <end position="1029"/>
    </location>
</feature>
<dbReference type="InterPro" id="IPR011004">
    <property type="entry name" value="Trimer_LpxA-like_sf"/>
</dbReference>
<dbReference type="InterPro" id="IPR000873">
    <property type="entry name" value="AMP-dep_synth/lig_dom"/>
</dbReference>
<name>A0A177VAM9_9BASI</name>
<dbReference type="GO" id="GO:0005737">
    <property type="term" value="C:cytoplasm"/>
    <property type="evidence" value="ECO:0007669"/>
    <property type="project" value="TreeGrafter"/>
</dbReference>
<dbReference type="Gene3D" id="2.160.10.10">
    <property type="entry name" value="Hexapeptide repeat proteins"/>
    <property type="match status" value="1"/>
</dbReference>
<dbReference type="PROSITE" id="PS00455">
    <property type="entry name" value="AMP_BINDING"/>
    <property type="match status" value="1"/>
</dbReference>
<sequence length="1526" mass="165758">MSTAPTHPQEILGWPGHEVAPSAPAGVTTLVSLFSDQAKQHPASPALSFQHSDSKGFVMLSYDEVHQQVLNAASRLRAAHQSHPSSTAARAEGELPVVGVWLERSLELNLSVLAATFSGATWLPFDADAPTARVNVCLENARASVILTDKAHFGRAQEAVLAIEERVRPTVFLYTDLLNESLPRVDLVEPEPSQTAYMIYTSGTTGTPKGIAISHRSALIFVLSEGSLLGLKSTDTTWQGFSAAFDMWIEETWCSFAVGAHIAVGAREECRDASALGGTNGIWAQRGVTILNAVPTLLSIMTMEGLGEQGSLPESIRVINLGGEACPPALVKRIWRPTTRVWNTYGPTEATVTSTIDELLPDREVTIGRPLPSYHALLLDIPADDAQSGSPKPIVPGPGAEGELAIGGPCVGRGYVGLPEMTAAKFIPHPFREGERIYRTGDRVRMDDEGRFLFRGRIDTQVKHRGFRIELGEIENALSLASPNVRAASVILANEGTDAAQLEAWLVFSDGVSMNLAELRQGLSALPAYMHPEAYFQISAEEMPRLPSGKINAKGVKALSQAHAEKTAQEAAESAQSQAQVSYDRDTSLGLMQEMFASVFPQAPTINADDDFFLDLGGHSLLCAILVSKCRKGSDEWNANPFNMIALHDMYECRTPLQLAKRFPMPGDSTLVHSPSFSSLESFETTEKHAGNNPRRQPTRPAHLSPVHKAANPTKHALCTLAQGVCILFLFFLGAIEILVPYLIFDYLLDLIDGPICILAALGGAWAAFITIPMFITVITVATKWILLGRVQEGDHDVWGWFYLRWWLVERLHAKINTKVMANSPMLAIYYRCMGAKIGDYCQLGNIALGACADLITIGDDATLGAEAGFPVSYVEGNVLKLRKIVIGNNAHIAGTAVVEGGATVEDFGELAPLSMLPEDCVVPAGERWHGSPAKYMRQAEHSPTGDDEKASASYNRPGKARYLAMAVSQWFLITMVLPLLYLIPQIPGLLLFDYVEFGSINAYLSVLFIAPLVTLAYTTSVILELLVLRRVILPKVREGTYKVHSLFFLRKWLLDRMMDLTMNIVRPIYGTMYAVYLLRAIGVKIGHRAEISTAKGVEYDLLEVGAESYVADSVVLGESSIRRNEITMKRTVLGERAFGGNLSVIPQGTTMKSDTLVGVLSLGPDPSSPLPEGGSCFGSPTVLLPSREQAVEGQFDDSVLFNPSRRLVILRLVVEAVRILIPPLVTVYGLGYTLQIVISLRNVIGWVDTMVLLPAYYLVMFATPALLVTLALKWSLFWRYVPEAWPLWSLKLWLSEGLTATFESLLIDMLLKHLFGTEFLCICYRMLGVKIGKRVCLVGCHITEWDLVEIGDEACLNSFVGLQTHLWLNRVLKLGKVTIGARASIRSFTIALPDSSMGEGSLLGSLSLNMKGENLEDGHAYQGLPARPRAAPAKVRATSVSVSPSRAKRLRARRGGGGGGKDTGLLQVPGARTQGVVGCADVADRLEVKDGAESENGNVEGMTTRDISPARTGFSATSSMCASTA</sequence>
<feature type="transmembrane region" description="Helical" evidence="3">
    <location>
        <begin position="1252"/>
        <end position="1273"/>
    </location>
</feature>
<dbReference type="CDD" id="cd05930">
    <property type="entry name" value="A_NRPS"/>
    <property type="match status" value="1"/>
</dbReference>
<keyword evidence="3" id="KW-0472">Membrane</keyword>
<dbReference type="InterPro" id="IPR010071">
    <property type="entry name" value="AA_adenyl_dom"/>
</dbReference>
<feature type="compositionally biased region" description="Polar residues" evidence="2">
    <location>
        <begin position="1515"/>
        <end position="1526"/>
    </location>
</feature>
<dbReference type="InterPro" id="IPR012728">
    <property type="entry name" value="Pls/PosA_C"/>
</dbReference>
<evidence type="ECO:0000256" key="1">
    <source>
        <dbReference type="ARBA" id="ARBA00023268"/>
    </source>
</evidence>
<dbReference type="InterPro" id="IPR042099">
    <property type="entry name" value="ANL_N_sf"/>
</dbReference>
<dbReference type="EMBL" id="LWDD02000974">
    <property type="protein sequence ID" value="KAE8254030.1"/>
    <property type="molecule type" value="Genomic_DNA"/>
</dbReference>
<dbReference type="Proteomes" id="UP000077671">
    <property type="component" value="Unassembled WGS sequence"/>
</dbReference>
<organism evidence="6 7">
    <name type="scientific">Tilletia caries</name>
    <name type="common">wheat bunt fungus</name>
    <dbReference type="NCBI Taxonomy" id="13290"/>
    <lineage>
        <taxon>Eukaryota</taxon>
        <taxon>Fungi</taxon>
        <taxon>Dikarya</taxon>
        <taxon>Basidiomycota</taxon>
        <taxon>Ustilaginomycotina</taxon>
        <taxon>Exobasidiomycetes</taxon>
        <taxon>Tilletiales</taxon>
        <taxon>Tilletiaceae</taxon>
        <taxon>Tilletia</taxon>
    </lineage>
</organism>
<evidence type="ECO:0000259" key="4">
    <source>
        <dbReference type="Pfam" id="PF00501"/>
    </source>
</evidence>
<dbReference type="Gene3D" id="1.10.1200.10">
    <property type="entry name" value="ACP-like"/>
    <property type="match status" value="1"/>
</dbReference>